<proteinExistence type="inferred from homology"/>
<sequence length="236" mass="28089">MYLIAITLIIITYYSYKWYNFYKLPEEWRDLPSIPFWKRLHRMLTKPVPINIAFTKHTLPKMEKLGIAVSCGIDKGQTLFISDPECLKQIMKNPDVFVKIPFAVENHTVLREHFGVQQVVTANGEDWRRMRKVMNPMFNQSWKPELFGECFNQVIEEWDKLEGKNILVQDQIQRMTLDVMGKAFFDFDFEAVKNPESELYQLYHNVVSGLFKNIAYIIFPILDHIPFMKRHELYNN</sequence>
<dbReference type="GO" id="GO:0016705">
    <property type="term" value="F:oxidoreductase activity, acting on paired donors, with incorporation or reduction of molecular oxygen"/>
    <property type="evidence" value="ECO:0007669"/>
    <property type="project" value="InterPro"/>
</dbReference>
<evidence type="ECO:0000256" key="6">
    <source>
        <dbReference type="ARBA" id="ARBA00023004"/>
    </source>
</evidence>
<dbReference type="GO" id="GO:0020037">
    <property type="term" value="F:heme binding"/>
    <property type="evidence" value="ECO:0007669"/>
    <property type="project" value="InterPro"/>
</dbReference>
<evidence type="ECO:0000313" key="8">
    <source>
        <dbReference type="EMBL" id="KXN71025.1"/>
    </source>
</evidence>
<keyword evidence="7" id="KW-0503">Monooxygenase</keyword>
<reference evidence="8 9" key="1">
    <citation type="journal article" date="2015" name="Genome Biol. Evol.">
        <title>Phylogenomic analyses indicate that early fungi evolved digesting cell walls of algal ancestors of land plants.</title>
        <authorList>
            <person name="Chang Y."/>
            <person name="Wang S."/>
            <person name="Sekimoto S."/>
            <person name="Aerts A.L."/>
            <person name="Choi C."/>
            <person name="Clum A."/>
            <person name="LaButti K.M."/>
            <person name="Lindquist E.A."/>
            <person name="Yee Ngan C."/>
            <person name="Ohm R.A."/>
            <person name="Salamov A.A."/>
            <person name="Grigoriev I.V."/>
            <person name="Spatafora J.W."/>
            <person name="Berbee M.L."/>
        </authorList>
    </citation>
    <scope>NUCLEOTIDE SEQUENCE [LARGE SCALE GENOMIC DNA]</scope>
    <source>
        <strain evidence="8 9">NRRL 28638</strain>
    </source>
</reference>
<dbReference type="OrthoDB" id="1470350at2759"/>
<dbReference type="InterPro" id="IPR050476">
    <property type="entry name" value="Insect_CytP450_Detox"/>
</dbReference>
<accession>A0A137P7Q2</accession>
<protein>
    <submittedName>
        <fullName evidence="8">Cytochrome P450</fullName>
    </submittedName>
</protein>
<feature type="non-terminal residue" evidence="8">
    <location>
        <position position="236"/>
    </location>
</feature>
<organism evidence="8 9">
    <name type="scientific">Conidiobolus coronatus (strain ATCC 28846 / CBS 209.66 / NRRL 28638)</name>
    <name type="common">Delacroixia coronata</name>
    <dbReference type="NCBI Taxonomy" id="796925"/>
    <lineage>
        <taxon>Eukaryota</taxon>
        <taxon>Fungi</taxon>
        <taxon>Fungi incertae sedis</taxon>
        <taxon>Zoopagomycota</taxon>
        <taxon>Entomophthoromycotina</taxon>
        <taxon>Entomophthoromycetes</taxon>
        <taxon>Entomophthorales</taxon>
        <taxon>Ancylistaceae</taxon>
        <taxon>Conidiobolus</taxon>
    </lineage>
</organism>
<evidence type="ECO:0000256" key="3">
    <source>
        <dbReference type="ARBA" id="ARBA00022617"/>
    </source>
</evidence>
<dbReference type="GO" id="GO:0005506">
    <property type="term" value="F:iron ion binding"/>
    <property type="evidence" value="ECO:0007669"/>
    <property type="project" value="InterPro"/>
</dbReference>
<keyword evidence="6" id="KW-0408">Iron</keyword>
<evidence type="ECO:0000256" key="7">
    <source>
        <dbReference type="ARBA" id="ARBA00023033"/>
    </source>
</evidence>
<evidence type="ECO:0000256" key="4">
    <source>
        <dbReference type="ARBA" id="ARBA00022723"/>
    </source>
</evidence>
<evidence type="ECO:0000256" key="1">
    <source>
        <dbReference type="ARBA" id="ARBA00001971"/>
    </source>
</evidence>
<dbReference type="Proteomes" id="UP000070444">
    <property type="component" value="Unassembled WGS sequence"/>
</dbReference>
<dbReference type="Pfam" id="PF00067">
    <property type="entry name" value="p450"/>
    <property type="match status" value="1"/>
</dbReference>
<keyword evidence="9" id="KW-1185">Reference proteome</keyword>
<dbReference type="STRING" id="796925.A0A137P7Q2"/>
<name>A0A137P7Q2_CONC2</name>
<evidence type="ECO:0000313" key="9">
    <source>
        <dbReference type="Proteomes" id="UP000070444"/>
    </source>
</evidence>
<evidence type="ECO:0000256" key="5">
    <source>
        <dbReference type="ARBA" id="ARBA00023002"/>
    </source>
</evidence>
<dbReference type="EMBL" id="KQ964486">
    <property type="protein sequence ID" value="KXN71025.1"/>
    <property type="molecule type" value="Genomic_DNA"/>
</dbReference>
<comment type="cofactor">
    <cofactor evidence="1">
        <name>heme</name>
        <dbReference type="ChEBI" id="CHEBI:30413"/>
    </cofactor>
</comment>
<keyword evidence="3" id="KW-0349">Heme</keyword>
<dbReference type="PANTHER" id="PTHR24292">
    <property type="entry name" value="CYTOCHROME P450"/>
    <property type="match status" value="1"/>
</dbReference>
<comment type="similarity">
    <text evidence="2">Belongs to the cytochrome P450 family.</text>
</comment>
<evidence type="ECO:0000256" key="2">
    <source>
        <dbReference type="ARBA" id="ARBA00010617"/>
    </source>
</evidence>
<dbReference type="InterPro" id="IPR001128">
    <property type="entry name" value="Cyt_P450"/>
</dbReference>
<dbReference type="AlphaFoldDB" id="A0A137P7Q2"/>
<dbReference type="GO" id="GO:0004497">
    <property type="term" value="F:monooxygenase activity"/>
    <property type="evidence" value="ECO:0007669"/>
    <property type="project" value="UniProtKB-KW"/>
</dbReference>
<gene>
    <name evidence="8" type="ORF">CONCODRAFT_6332</name>
</gene>
<keyword evidence="4" id="KW-0479">Metal-binding</keyword>
<dbReference type="InterPro" id="IPR036396">
    <property type="entry name" value="Cyt_P450_sf"/>
</dbReference>
<dbReference type="PANTHER" id="PTHR24292:SF54">
    <property type="entry name" value="CYP9F3-RELATED"/>
    <property type="match status" value="1"/>
</dbReference>
<dbReference type="SUPFAM" id="SSF48264">
    <property type="entry name" value="Cytochrome P450"/>
    <property type="match status" value="1"/>
</dbReference>
<keyword evidence="5" id="KW-0560">Oxidoreductase</keyword>
<dbReference type="Gene3D" id="1.10.630.10">
    <property type="entry name" value="Cytochrome P450"/>
    <property type="match status" value="1"/>
</dbReference>